<protein>
    <submittedName>
        <fullName evidence="2">Flagellar protein FlaG</fullName>
    </submittedName>
</protein>
<keyword evidence="2" id="KW-0969">Cilium</keyword>
<dbReference type="PANTHER" id="PTHR37166">
    <property type="entry name" value="PROTEIN FLAG"/>
    <property type="match status" value="1"/>
</dbReference>
<dbReference type="InterPro" id="IPR035924">
    <property type="entry name" value="FlaG-like_sf"/>
</dbReference>
<sequence>MIIGDSILQATSRPLNFSDAAERTAGAGRDGAERVGSGRVADATLAGTPREPAPLTAPVAFDDPMAEALLDRLNQHLKLEQRAVRFSTDQDSGRLVIKVTDTETDELIRQIPPERTLELLRHLADGPPDLEQAGLLVRETV</sequence>
<reference evidence="2 3" key="1">
    <citation type="submission" date="2024-05" db="EMBL/GenBank/DDBJ databases">
        <title>Genome Sequence and Characterization of the New Strain Purple Sulfur Bacterium of Genus Thioalkalicoccus.</title>
        <authorList>
            <person name="Bryantseva I.A."/>
            <person name="Kyndt J.A."/>
            <person name="Imhoff J.F."/>
        </authorList>
    </citation>
    <scope>NUCLEOTIDE SEQUENCE [LARGE SCALE GENOMIC DNA]</scope>
    <source>
        <strain evidence="2 3">Um2</strain>
    </source>
</reference>
<evidence type="ECO:0000313" key="2">
    <source>
        <dbReference type="EMBL" id="MEY6431900.1"/>
    </source>
</evidence>
<comment type="caution">
    <text evidence="2">The sequence shown here is derived from an EMBL/GenBank/DDBJ whole genome shotgun (WGS) entry which is preliminary data.</text>
</comment>
<name>A0ABV4BBN1_9GAMM</name>
<keyword evidence="2" id="KW-0282">Flagellum</keyword>
<proteinExistence type="predicted"/>
<keyword evidence="3" id="KW-1185">Reference proteome</keyword>
<accession>A0ABV4BBN1</accession>
<dbReference type="Proteomes" id="UP001564408">
    <property type="component" value="Unassembled WGS sequence"/>
</dbReference>
<dbReference type="PANTHER" id="PTHR37166:SF1">
    <property type="entry name" value="PROTEIN FLAG"/>
    <property type="match status" value="1"/>
</dbReference>
<evidence type="ECO:0000313" key="3">
    <source>
        <dbReference type="Proteomes" id="UP001564408"/>
    </source>
</evidence>
<dbReference type="RefSeq" id="WP_369666285.1">
    <property type="nucleotide sequence ID" value="NZ_JBDKXB010000005.1"/>
</dbReference>
<keyword evidence="2" id="KW-0966">Cell projection</keyword>
<feature type="region of interest" description="Disordered" evidence="1">
    <location>
        <begin position="23"/>
        <end position="55"/>
    </location>
</feature>
<dbReference type="Pfam" id="PF03646">
    <property type="entry name" value="FlaG"/>
    <property type="match status" value="1"/>
</dbReference>
<gene>
    <name evidence="2" type="ORF">ABC977_05695</name>
</gene>
<organism evidence="2 3">
    <name type="scientific">Thioalkalicoccus limnaeus</name>
    <dbReference type="NCBI Taxonomy" id="120681"/>
    <lineage>
        <taxon>Bacteria</taxon>
        <taxon>Pseudomonadati</taxon>
        <taxon>Pseudomonadota</taxon>
        <taxon>Gammaproteobacteria</taxon>
        <taxon>Chromatiales</taxon>
        <taxon>Chromatiaceae</taxon>
        <taxon>Thioalkalicoccus</taxon>
    </lineage>
</organism>
<dbReference type="EMBL" id="JBDKXB010000005">
    <property type="protein sequence ID" value="MEY6431900.1"/>
    <property type="molecule type" value="Genomic_DNA"/>
</dbReference>
<dbReference type="InterPro" id="IPR005186">
    <property type="entry name" value="FlaG"/>
</dbReference>
<evidence type="ECO:0000256" key="1">
    <source>
        <dbReference type="SAM" id="MobiDB-lite"/>
    </source>
</evidence>
<dbReference type="SUPFAM" id="SSF160214">
    <property type="entry name" value="FlaG-like"/>
    <property type="match status" value="1"/>
</dbReference>
<dbReference type="Gene3D" id="3.30.160.170">
    <property type="entry name" value="FlaG-like"/>
    <property type="match status" value="1"/>
</dbReference>